<proteinExistence type="inferred from homology"/>
<evidence type="ECO:0000256" key="7">
    <source>
        <dbReference type="ARBA" id="ARBA00048881"/>
    </source>
</evidence>
<dbReference type="GO" id="GO:0042438">
    <property type="term" value="P:melanin biosynthetic process"/>
    <property type="evidence" value="ECO:0007669"/>
    <property type="project" value="UniProtKB-KW"/>
</dbReference>
<dbReference type="EMBL" id="LKCW01000151">
    <property type="protein sequence ID" value="KPM37859.1"/>
    <property type="molecule type" value="Genomic_DNA"/>
</dbReference>
<evidence type="ECO:0000256" key="5">
    <source>
        <dbReference type="ARBA" id="ARBA00023101"/>
    </source>
</evidence>
<dbReference type="OrthoDB" id="6132182at2759"/>
<organism evidence="9 10">
    <name type="scientific">Neonectria ditissima</name>
    <dbReference type="NCBI Taxonomy" id="78410"/>
    <lineage>
        <taxon>Eukaryota</taxon>
        <taxon>Fungi</taxon>
        <taxon>Dikarya</taxon>
        <taxon>Ascomycota</taxon>
        <taxon>Pezizomycotina</taxon>
        <taxon>Sordariomycetes</taxon>
        <taxon>Hypocreomycetidae</taxon>
        <taxon>Hypocreales</taxon>
        <taxon>Nectriaceae</taxon>
        <taxon>Neonectria</taxon>
    </lineage>
</organism>
<gene>
    <name evidence="9" type="ORF">AK830_g8702</name>
</gene>
<dbReference type="PROSITE" id="PS00498">
    <property type="entry name" value="TYROSINASE_2"/>
    <property type="match status" value="1"/>
</dbReference>
<protein>
    <recommendedName>
        <fullName evidence="2">tyrosinase</fullName>
        <ecNumber evidence="2">1.14.18.1</ecNumber>
    </recommendedName>
</protein>
<evidence type="ECO:0000256" key="3">
    <source>
        <dbReference type="ARBA" id="ARBA00022723"/>
    </source>
</evidence>
<accession>A0A0P7B7E5</accession>
<sequence>MAAQAPKIYWRAFTRNGTDDEDTLASEQFLEDNLTDFFGKWLQEGSNTQIQTYDGLVTKFSGNQYDINTFMVAEAGFLDRKKFSDGDYFNPMIRFLTLVTIVDRTPFSTSSSEWTLCIVGSSRPKNPAAFLQVASWDGSTFRFYQKDKPLIDRVNGVFGDPTWNYFGQSMDAFGAFSYLGPFNGHVNGACIMKEVRNPWIHWLGGETHDFQVSLSNADIRAFREVPWLTQEGGSVLSAVNSNPNSLETAIERGVRNWFSTRQKQDFFTSSKTTLKTNPSNIPRWTSHLFLTTTVNMTCADDAVEQPAADYDFPLDHFYDQELLGLSFTDLLPEGMPQIGFKEVDYRKAVAALELCLLTEAGPKDKPDVILSWQALGQDRRGEDAYEDLRFKILLKNSEGLSPFNILHASLEDAAGVEKMQTLKKVRKPGHSTSSFLGLFSVETFNAIIMVDFWNPIYSWKRGCLMQYVPSETTFDTTYDIDARFVENVKNSQYAQLKIDGSPEYEFVKLLDVDAKTHQAAILEYLGAIQARMNENPLETLIDYLTLAESRRRIYRPLPLDEFGPTMPFALGIDPKVPLFKEMKPDATIQDMPERGRTFLQRWTQSLSGFDPQILPQSEDVVTQAQAPLAIHALPRPAQLAIPCQSNTPGATPSSAPLKNVSGCPFMSKNVLNSSVFALETGTSAPERVPNWTDDILPLVKTPYWVSGDPETTGTHWIGKMVEWGNWDLSKYEHVKKRAVGIYQHLRSKSMPITRDPQNYWPEEALEIFRNWANAGFPYDQHASPSSHGLTPLIPKPTEPRDIFRVRRDIMSLSKEELAIYQSKLDDVLQVGALQSKWQELGLLHAYWCLHYQEATFPWHRAYLLYVEKLIDFPIPYWNGYAPEAATETSRFAGIPPMFLEDKYIHPVDGSTRPNPLKFALALDAKSKSGTCKYVTRCPVLTEGPSSPGWKTKIDLFKLYHQQISHALSQPTYTTSETAEHFGVPWANITTFSDNQGDDLYPFRFDFDGLFEQVHDNFHGWVGPDMADNTYTAFDPIFLSYHANMDRLTGIFMDAHPGNQFTSAFPLQPFVDNGTGVSYDDSRRWRYTTIGDMAKDTRALGYMYGAPASPDAFTPESAEERGILAIRASGGRAISLPAGLDTHDEANGNKISIMEATKTPERREREPYVVFTEVGCTASSYRVDVFAAGAKSTLPGIDNADFIGQVTRLGMGPGRQGAGPPNTGRCRKPVATRVLSADKVREQLSHTNQVEIVVTDLETGKQVEQGEYTQMPGFVPKVVWLPKRDSQS</sequence>
<evidence type="ECO:0000313" key="10">
    <source>
        <dbReference type="Proteomes" id="UP000050424"/>
    </source>
</evidence>
<keyword evidence="4" id="KW-0186">Copper</keyword>
<dbReference type="Pfam" id="PF00264">
    <property type="entry name" value="Tyrosinase"/>
    <property type="match status" value="1"/>
</dbReference>
<evidence type="ECO:0000256" key="2">
    <source>
        <dbReference type="ARBA" id="ARBA00011906"/>
    </source>
</evidence>
<reference evidence="9 10" key="1">
    <citation type="submission" date="2015-09" db="EMBL/GenBank/DDBJ databases">
        <title>Draft genome of a European isolate of the apple canker pathogen Neonectria ditissima.</title>
        <authorList>
            <person name="Gomez-Cortecero A."/>
            <person name="Harrison R.J."/>
            <person name="Armitage A.D."/>
        </authorList>
    </citation>
    <scope>NUCLEOTIDE SEQUENCE [LARGE SCALE GENOMIC DNA]</scope>
    <source>
        <strain evidence="9 10">R09/05</strain>
    </source>
</reference>
<dbReference type="STRING" id="78410.A0A0P7B7E5"/>
<dbReference type="InterPro" id="IPR008922">
    <property type="entry name" value="Di-copper_centre_dom_sf"/>
</dbReference>
<dbReference type="Gene3D" id="1.10.1280.10">
    <property type="entry name" value="Di-copper center containing domain from catechol oxidase"/>
    <property type="match status" value="1"/>
</dbReference>
<comment type="catalytic activity">
    <reaction evidence="7">
        <text>L-tyrosine + O2 = L-dopaquinone + H2O</text>
        <dbReference type="Rhea" id="RHEA:18117"/>
        <dbReference type="ChEBI" id="CHEBI:15377"/>
        <dbReference type="ChEBI" id="CHEBI:15379"/>
        <dbReference type="ChEBI" id="CHEBI:57924"/>
        <dbReference type="ChEBI" id="CHEBI:58315"/>
        <dbReference type="EC" id="1.14.18.1"/>
    </reaction>
</comment>
<keyword evidence="10" id="KW-1185">Reference proteome</keyword>
<feature type="domain" description="Tyrosinase copper-binding" evidence="8">
    <location>
        <begin position="1034"/>
        <end position="1045"/>
    </location>
</feature>
<dbReference type="PANTHER" id="PTHR11474:SF76">
    <property type="entry name" value="SHKT DOMAIN-CONTAINING PROTEIN"/>
    <property type="match status" value="1"/>
</dbReference>
<comment type="similarity">
    <text evidence="1">Belongs to the tyrosinase family.</text>
</comment>
<dbReference type="PRINTS" id="PR00092">
    <property type="entry name" value="TYROSINASE"/>
</dbReference>
<dbReference type="PANTHER" id="PTHR11474">
    <property type="entry name" value="TYROSINASE FAMILY MEMBER"/>
    <property type="match status" value="1"/>
</dbReference>
<dbReference type="InterPro" id="IPR002227">
    <property type="entry name" value="Tyrosinase_Cu-bd"/>
</dbReference>
<dbReference type="GO" id="GO:0004503">
    <property type="term" value="F:tyrosinase activity"/>
    <property type="evidence" value="ECO:0007669"/>
    <property type="project" value="UniProtKB-EC"/>
</dbReference>
<dbReference type="SUPFAM" id="SSF48056">
    <property type="entry name" value="Di-copper centre-containing domain"/>
    <property type="match status" value="1"/>
</dbReference>
<comment type="catalytic activity">
    <reaction evidence="6">
        <text>2 L-dopa + O2 = 2 L-dopaquinone + 2 H2O</text>
        <dbReference type="Rhea" id="RHEA:34287"/>
        <dbReference type="ChEBI" id="CHEBI:15377"/>
        <dbReference type="ChEBI" id="CHEBI:15379"/>
        <dbReference type="ChEBI" id="CHEBI:57504"/>
        <dbReference type="ChEBI" id="CHEBI:57924"/>
        <dbReference type="EC" id="1.14.18.1"/>
    </reaction>
</comment>
<dbReference type="Proteomes" id="UP000050424">
    <property type="component" value="Unassembled WGS sequence"/>
</dbReference>
<evidence type="ECO:0000256" key="4">
    <source>
        <dbReference type="ARBA" id="ARBA00023008"/>
    </source>
</evidence>
<name>A0A0P7B7E5_9HYPO</name>
<dbReference type="InterPro" id="IPR050316">
    <property type="entry name" value="Tyrosinase/Hemocyanin"/>
</dbReference>
<evidence type="ECO:0000259" key="8">
    <source>
        <dbReference type="PROSITE" id="PS00498"/>
    </source>
</evidence>
<keyword evidence="5" id="KW-0470">Melanin biosynthesis</keyword>
<dbReference type="GO" id="GO:0046872">
    <property type="term" value="F:metal ion binding"/>
    <property type="evidence" value="ECO:0007669"/>
    <property type="project" value="UniProtKB-KW"/>
</dbReference>
<keyword evidence="3" id="KW-0479">Metal-binding</keyword>
<dbReference type="EC" id="1.14.18.1" evidence="2"/>
<comment type="caution">
    <text evidence="9">The sequence shown here is derived from an EMBL/GenBank/DDBJ whole genome shotgun (WGS) entry which is preliminary data.</text>
</comment>
<evidence type="ECO:0000313" key="9">
    <source>
        <dbReference type="EMBL" id="KPM37859.1"/>
    </source>
</evidence>
<evidence type="ECO:0000256" key="6">
    <source>
        <dbReference type="ARBA" id="ARBA00048233"/>
    </source>
</evidence>
<evidence type="ECO:0000256" key="1">
    <source>
        <dbReference type="ARBA" id="ARBA00009928"/>
    </source>
</evidence>